<evidence type="ECO:0000256" key="4">
    <source>
        <dbReference type="ARBA" id="ARBA00022500"/>
    </source>
</evidence>
<proteinExistence type="predicted"/>
<keyword evidence="7" id="KW-0472">Membrane</keyword>
<dbReference type="Pfam" id="PF00015">
    <property type="entry name" value="MCPsignal"/>
    <property type="match status" value="1"/>
</dbReference>
<keyword evidence="8 9" id="KW-0807">Transducer</keyword>
<evidence type="ECO:0000256" key="2">
    <source>
        <dbReference type="ARBA" id="ARBA00022475"/>
    </source>
</evidence>
<dbReference type="PANTHER" id="PTHR32089:SF39">
    <property type="entry name" value="METHYL-ACCEPTING CHEMOTAXIS PROTEIN HLYB"/>
    <property type="match status" value="1"/>
</dbReference>
<evidence type="ECO:0000259" key="10">
    <source>
        <dbReference type="PROSITE" id="PS50111"/>
    </source>
</evidence>
<dbReference type="SMART" id="SM00283">
    <property type="entry name" value="MA"/>
    <property type="match status" value="1"/>
</dbReference>
<keyword evidence="12" id="KW-1185">Reference proteome</keyword>
<evidence type="ECO:0000256" key="8">
    <source>
        <dbReference type="ARBA" id="ARBA00023224"/>
    </source>
</evidence>
<dbReference type="GO" id="GO:0006935">
    <property type="term" value="P:chemotaxis"/>
    <property type="evidence" value="ECO:0007669"/>
    <property type="project" value="UniProtKB-KW"/>
</dbReference>
<dbReference type="EMBL" id="FOFS01000001">
    <property type="protein sequence ID" value="SEP79237.1"/>
    <property type="molecule type" value="Genomic_DNA"/>
</dbReference>
<keyword evidence="6" id="KW-1133">Transmembrane helix</keyword>
<evidence type="ECO:0000256" key="7">
    <source>
        <dbReference type="ARBA" id="ARBA00023136"/>
    </source>
</evidence>
<evidence type="ECO:0000256" key="3">
    <source>
        <dbReference type="ARBA" id="ARBA00022481"/>
    </source>
</evidence>
<dbReference type="PANTHER" id="PTHR32089">
    <property type="entry name" value="METHYL-ACCEPTING CHEMOTAXIS PROTEIN MCPB"/>
    <property type="match status" value="1"/>
</dbReference>
<sequence>MPSSQWKSFAAPAALTVLHVLLLAVAPQAIWGWSSGLLAVLAWAALAVYQARLRETELAELGRLSGRVRHQEQMVSEIRAGLAQEASAAGSEVERVRGLISDAVKQLGAAFEEMNRQAKMQEDAVAGMLSQDGASGAGVNVRRFAEAAAGLMNNLAQSLSEVAGQSVATVQQIDTMVKQLDAIFDLLSDVKSIADQTNLMALNAAIEAARAGEAGRGFAVVAEEVRNLSERSTSFNEQIRKLVSGSKEAIAKARETVDAMATRDMSLSNGARDEVSRLLRQVDDINNALTGGIRAVGGARERIAESVGRAVRCLQFEDISTQALATARAHAQRVEAISVELGDTDKPAGERRPAAVDWRKPVHQPVAQVSMQSGTVDLF</sequence>
<dbReference type="Proteomes" id="UP000199233">
    <property type="component" value="Unassembled WGS sequence"/>
</dbReference>
<dbReference type="GO" id="GO:0007165">
    <property type="term" value="P:signal transduction"/>
    <property type="evidence" value="ECO:0007669"/>
    <property type="project" value="UniProtKB-KW"/>
</dbReference>
<protein>
    <submittedName>
        <fullName evidence="11">Methyl-accepting chemotaxis protein</fullName>
    </submittedName>
</protein>
<keyword evidence="4" id="KW-0145">Chemotaxis</keyword>
<dbReference type="STRING" id="489703.SAMN04488038_101505"/>
<comment type="subcellular location">
    <subcellularLocation>
        <location evidence="1">Cell membrane</location>
        <topology evidence="1">Multi-pass membrane protein</topology>
    </subcellularLocation>
</comment>
<dbReference type="GO" id="GO:0005886">
    <property type="term" value="C:plasma membrane"/>
    <property type="evidence" value="ECO:0007669"/>
    <property type="project" value="UniProtKB-SubCell"/>
</dbReference>
<organism evidence="11 12">
    <name type="scientific">Solimonas aquatica</name>
    <dbReference type="NCBI Taxonomy" id="489703"/>
    <lineage>
        <taxon>Bacteria</taxon>
        <taxon>Pseudomonadati</taxon>
        <taxon>Pseudomonadota</taxon>
        <taxon>Gammaproteobacteria</taxon>
        <taxon>Nevskiales</taxon>
        <taxon>Nevskiaceae</taxon>
        <taxon>Solimonas</taxon>
    </lineage>
</organism>
<gene>
    <name evidence="11" type="ORF">SAMN04488038_101505</name>
</gene>
<evidence type="ECO:0000256" key="5">
    <source>
        <dbReference type="ARBA" id="ARBA00022692"/>
    </source>
</evidence>
<dbReference type="AlphaFoldDB" id="A0A1H9ARZ7"/>
<evidence type="ECO:0000256" key="1">
    <source>
        <dbReference type="ARBA" id="ARBA00004651"/>
    </source>
</evidence>
<feature type="domain" description="Methyl-accepting transducer" evidence="10">
    <location>
        <begin position="101"/>
        <end position="338"/>
    </location>
</feature>
<keyword evidence="3" id="KW-0488">Methylation</keyword>
<evidence type="ECO:0000256" key="6">
    <source>
        <dbReference type="ARBA" id="ARBA00022989"/>
    </source>
</evidence>
<evidence type="ECO:0000313" key="11">
    <source>
        <dbReference type="EMBL" id="SEP79237.1"/>
    </source>
</evidence>
<name>A0A1H9ARZ7_9GAMM</name>
<dbReference type="PROSITE" id="PS50111">
    <property type="entry name" value="CHEMOTAXIS_TRANSDUC_2"/>
    <property type="match status" value="1"/>
</dbReference>
<keyword evidence="2" id="KW-1003">Cell membrane</keyword>
<keyword evidence="5" id="KW-0812">Transmembrane</keyword>
<reference evidence="11 12" key="1">
    <citation type="submission" date="2016-10" db="EMBL/GenBank/DDBJ databases">
        <authorList>
            <person name="de Groot N.N."/>
        </authorList>
    </citation>
    <scope>NUCLEOTIDE SEQUENCE [LARGE SCALE GENOMIC DNA]</scope>
    <source>
        <strain evidence="11 12">DSM 25927</strain>
    </source>
</reference>
<dbReference type="Gene3D" id="1.10.287.950">
    <property type="entry name" value="Methyl-accepting chemotaxis protein"/>
    <property type="match status" value="1"/>
</dbReference>
<dbReference type="SUPFAM" id="SSF58104">
    <property type="entry name" value="Methyl-accepting chemotaxis protein (MCP) signaling domain"/>
    <property type="match status" value="1"/>
</dbReference>
<evidence type="ECO:0000313" key="12">
    <source>
        <dbReference type="Proteomes" id="UP000199233"/>
    </source>
</evidence>
<accession>A0A1H9ARZ7</accession>
<dbReference type="InterPro" id="IPR004089">
    <property type="entry name" value="MCPsignal_dom"/>
</dbReference>
<evidence type="ECO:0000256" key="9">
    <source>
        <dbReference type="PROSITE-ProRule" id="PRU00284"/>
    </source>
</evidence>